<dbReference type="EMBL" id="JAGRRH010000006">
    <property type="protein sequence ID" value="KAG7368023.1"/>
    <property type="molecule type" value="Genomic_DNA"/>
</dbReference>
<accession>A0A9K3Q1Y4</accession>
<dbReference type="AlphaFoldDB" id="A0A9K3Q1Y4"/>
<evidence type="ECO:0000313" key="3">
    <source>
        <dbReference type="Proteomes" id="UP000693970"/>
    </source>
</evidence>
<reference evidence="2" key="1">
    <citation type="journal article" date="2021" name="Sci. Rep.">
        <title>Diploid genomic architecture of Nitzschia inconspicua, an elite biomass production diatom.</title>
        <authorList>
            <person name="Oliver A."/>
            <person name="Podell S."/>
            <person name="Pinowska A."/>
            <person name="Traller J.C."/>
            <person name="Smith S.R."/>
            <person name="McClure R."/>
            <person name="Beliaev A."/>
            <person name="Bohutskyi P."/>
            <person name="Hill E.A."/>
            <person name="Rabines A."/>
            <person name="Zheng H."/>
            <person name="Allen L.Z."/>
            <person name="Kuo A."/>
            <person name="Grigoriev I.V."/>
            <person name="Allen A.E."/>
            <person name="Hazlebeck D."/>
            <person name="Allen E.E."/>
        </authorList>
    </citation>
    <scope>NUCLEOTIDE SEQUENCE</scope>
    <source>
        <strain evidence="2">Hildebrandi</strain>
    </source>
</reference>
<name>A0A9K3Q1Y4_9STRA</name>
<reference evidence="2" key="2">
    <citation type="submission" date="2021-04" db="EMBL/GenBank/DDBJ databases">
        <authorList>
            <person name="Podell S."/>
        </authorList>
    </citation>
    <scope>NUCLEOTIDE SEQUENCE</scope>
    <source>
        <strain evidence="2">Hildebrandi</strain>
    </source>
</reference>
<protein>
    <submittedName>
        <fullName evidence="2">Uncharacterized protein</fullName>
    </submittedName>
</protein>
<keyword evidence="3" id="KW-1185">Reference proteome</keyword>
<dbReference type="OrthoDB" id="43645at2759"/>
<evidence type="ECO:0000256" key="1">
    <source>
        <dbReference type="SAM" id="MobiDB-lite"/>
    </source>
</evidence>
<comment type="caution">
    <text evidence="2">The sequence shown here is derived from an EMBL/GenBank/DDBJ whole genome shotgun (WGS) entry which is preliminary data.</text>
</comment>
<gene>
    <name evidence="2" type="ORF">IV203_030766</name>
</gene>
<feature type="region of interest" description="Disordered" evidence="1">
    <location>
        <begin position="1"/>
        <end position="27"/>
    </location>
</feature>
<proteinExistence type="predicted"/>
<sequence>MAELTPTTVTAPPVTASASSKTPRRESLDGCWKLDRNRVEPSMRGYLETLNVAELAIQAHEKGEQETDTFHTIELSGDKVKITKRSRVNSDLVVELTLGVEHVEYLQPDSRPKKQLASTEDPGKHLQIQSSLLTVNGMAHVTDFKRLVQEENDTKSVMIQELTITNPESGKTHTTTRYFNPYDGLLEVEEESGDKMEVE</sequence>
<feature type="compositionally biased region" description="Low complexity" evidence="1">
    <location>
        <begin position="1"/>
        <end position="20"/>
    </location>
</feature>
<evidence type="ECO:0000313" key="2">
    <source>
        <dbReference type="EMBL" id="KAG7368023.1"/>
    </source>
</evidence>
<dbReference type="Proteomes" id="UP000693970">
    <property type="component" value="Unassembled WGS sequence"/>
</dbReference>
<organism evidence="2 3">
    <name type="scientific">Nitzschia inconspicua</name>
    <dbReference type="NCBI Taxonomy" id="303405"/>
    <lineage>
        <taxon>Eukaryota</taxon>
        <taxon>Sar</taxon>
        <taxon>Stramenopiles</taxon>
        <taxon>Ochrophyta</taxon>
        <taxon>Bacillariophyta</taxon>
        <taxon>Bacillariophyceae</taxon>
        <taxon>Bacillariophycidae</taxon>
        <taxon>Bacillariales</taxon>
        <taxon>Bacillariaceae</taxon>
        <taxon>Nitzschia</taxon>
    </lineage>
</organism>